<dbReference type="PANTHER" id="PTHR10357:SF210">
    <property type="entry name" value="MALTODEXTRIN GLUCOSIDASE"/>
    <property type="match status" value="1"/>
</dbReference>
<keyword evidence="6" id="KW-1185">Reference proteome</keyword>
<comment type="caution">
    <text evidence="5">The sequence shown here is derived from an EMBL/GenBank/DDBJ whole genome shotgun (WGS) entry which is preliminary data.</text>
</comment>
<dbReference type="Gene3D" id="3.20.20.80">
    <property type="entry name" value="Glycosidases"/>
    <property type="match status" value="1"/>
</dbReference>
<accession>A0A5C5WDL8</accession>
<keyword evidence="1 5" id="KW-0378">Hydrolase</keyword>
<protein>
    <submittedName>
        <fullName evidence="5">Neopullulanase 2</fullName>
        <ecNumber evidence="5">3.2.1.135</ecNumber>
    </submittedName>
</protein>
<feature type="domain" description="Glycosyl hydrolase family 13 catalytic" evidence="4">
    <location>
        <begin position="128"/>
        <end position="599"/>
    </location>
</feature>
<dbReference type="GO" id="GO:0031216">
    <property type="term" value="F:neopullulanase activity"/>
    <property type="evidence" value="ECO:0007669"/>
    <property type="project" value="UniProtKB-EC"/>
</dbReference>
<dbReference type="Proteomes" id="UP000318995">
    <property type="component" value="Unassembled WGS sequence"/>
</dbReference>
<evidence type="ECO:0000256" key="3">
    <source>
        <dbReference type="SAM" id="Phobius"/>
    </source>
</evidence>
<dbReference type="Pfam" id="PF00128">
    <property type="entry name" value="Alpha-amylase"/>
    <property type="match status" value="3"/>
</dbReference>
<dbReference type="EMBL" id="SJPH01000001">
    <property type="protein sequence ID" value="TWT48597.1"/>
    <property type="molecule type" value="Genomic_DNA"/>
</dbReference>
<dbReference type="InterPro" id="IPR013780">
    <property type="entry name" value="Glyco_hydro_b"/>
</dbReference>
<keyword evidence="3" id="KW-0812">Transmembrane</keyword>
<reference evidence="5 6" key="1">
    <citation type="submission" date="2019-02" db="EMBL/GenBank/DDBJ databases">
        <title>Deep-cultivation of Planctomycetes and their phenomic and genomic characterization uncovers novel biology.</title>
        <authorList>
            <person name="Wiegand S."/>
            <person name="Jogler M."/>
            <person name="Boedeker C."/>
            <person name="Pinto D."/>
            <person name="Vollmers J."/>
            <person name="Rivas-Marin E."/>
            <person name="Kohn T."/>
            <person name="Peeters S.H."/>
            <person name="Heuer A."/>
            <person name="Rast P."/>
            <person name="Oberbeckmann S."/>
            <person name="Bunk B."/>
            <person name="Jeske O."/>
            <person name="Meyerdierks A."/>
            <person name="Storesund J.E."/>
            <person name="Kallscheuer N."/>
            <person name="Luecker S."/>
            <person name="Lage O.M."/>
            <person name="Pohl T."/>
            <person name="Merkel B.J."/>
            <person name="Hornburger P."/>
            <person name="Mueller R.-W."/>
            <person name="Bruemmer F."/>
            <person name="Labrenz M."/>
            <person name="Spormann A.M."/>
            <person name="Op Den Camp H."/>
            <person name="Overmann J."/>
            <person name="Amann R."/>
            <person name="Jetten M.S.M."/>
            <person name="Mascher T."/>
            <person name="Medema M.H."/>
            <person name="Devos D.P."/>
            <person name="Kaster A.-K."/>
            <person name="Ovreas L."/>
            <person name="Rohde M."/>
            <person name="Galperin M.Y."/>
            <person name="Jogler C."/>
        </authorList>
    </citation>
    <scope>NUCLEOTIDE SEQUENCE [LARGE SCALE GENOMIC DNA]</scope>
    <source>
        <strain evidence="5 6">Pla111</strain>
    </source>
</reference>
<dbReference type="SUPFAM" id="SSF51011">
    <property type="entry name" value="Glycosyl hydrolase domain"/>
    <property type="match status" value="1"/>
</dbReference>
<gene>
    <name evidence="5" type="primary">tvaII</name>
    <name evidence="5" type="ORF">Pla111_03720</name>
</gene>
<evidence type="ECO:0000259" key="4">
    <source>
        <dbReference type="SMART" id="SM00642"/>
    </source>
</evidence>
<feature type="transmembrane region" description="Helical" evidence="3">
    <location>
        <begin position="75"/>
        <end position="92"/>
    </location>
</feature>
<evidence type="ECO:0000313" key="6">
    <source>
        <dbReference type="Proteomes" id="UP000318995"/>
    </source>
</evidence>
<dbReference type="EC" id="3.2.1.135" evidence="5"/>
<dbReference type="InterPro" id="IPR006047">
    <property type="entry name" value="GH13_cat_dom"/>
</dbReference>
<dbReference type="SMART" id="SM00642">
    <property type="entry name" value="Aamy"/>
    <property type="match status" value="1"/>
</dbReference>
<dbReference type="InterPro" id="IPR017853">
    <property type="entry name" value="GH"/>
</dbReference>
<dbReference type="Gene3D" id="2.60.40.1180">
    <property type="entry name" value="Golgi alpha-mannosidase II"/>
    <property type="match status" value="1"/>
</dbReference>
<evidence type="ECO:0000256" key="1">
    <source>
        <dbReference type="ARBA" id="ARBA00022801"/>
    </source>
</evidence>
<dbReference type="RefSeq" id="WP_197524667.1">
    <property type="nucleotide sequence ID" value="NZ_SJPH01000001.1"/>
</dbReference>
<evidence type="ECO:0000256" key="2">
    <source>
        <dbReference type="ARBA" id="ARBA00023295"/>
    </source>
</evidence>
<dbReference type="PANTHER" id="PTHR10357">
    <property type="entry name" value="ALPHA-AMYLASE FAMILY MEMBER"/>
    <property type="match status" value="1"/>
</dbReference>
<dbReference type="GO" id="GO:0005975">
    <property type="term" value="P:carbohydrate metabolic process"/>
    <property type="evidence" value="ECO:0007669"/>
    <property type="project" value="InterPro"/>
</dbReference>
<proteinExistence type="predicted"/>
<keyword evidence="2 5" id="KW-0326">Glycosidase</keyword>
<evidence type="ECO:0000313" key="5">
    <source>
        <dbReference type="EMBL" id="TWT48597.1"/>
    </source>
</evidence>
<dbReference type="SUPFAM" id="SSF51445">
    <property type="entry name" value="(Trans)glycosidases"/>
    <property type="match status" value="1"/>
</dbReference>
<sequence length="725" mass="81630">MGRPDKMSEYAKIAGATPCARRLEREYGLVDSGGKERWGKPFGAARSQPASSVLTLAKCLVVRGAGSVAPRMTPVLFLLLVGIFVGLISVGGEARGERTPAAASEGTTDKLTPEQTVPSWAADAIFYQLFPERFRNGDTSNDPTRESLEFPGNVGEDWAITPWTSDWYARADWERARGDHFYDDGVFDRRYGGDLQGVLDKLDYLRDLGINAIYFNPVFYARSLHKYDGNSFHHVDPHFGPDPAGDFAMMANESRDPRTWCWTAADKLFFKVVAEAHARGIRVIIDGVFNHTGRGFFAFEDLLKKQSASEYRDWYVVQAFDNPATHDDEFQYKGWWGVMTLPEFANNAAGDNLHDGPKQYIFDATRRWMDPNGDGDPRDGIDGWRLDVAVEVPIKFWQEWNQLVRASNPEAYTVAEHWEDAAGFLEDGGFSSTMNYYGLAWPVKGYLIDGALSPSDFGRMLTERLRDYPRARQYGLLNLVDSHDTDRVASMIVNASTTRPYLRPDRYDYDVSERVSPRSWEGYQIRKPTVYERRLQRMIGVLQATMVGSPMIYYGTEAGMWGGDDPDDRKPMVWPDLRYDGHAADPMDRETDAARVAFDHQLMRFYQAAFAMRKAHPALRRGEFEIVSTDDAASGLVYRRWDDEETLLIVMNRGDESWTVEIAGDAHSGHGAWSEVFTASGRPDRVKLEQAEGALRVTLPGREAVVLQRASEAPDVAASGRPAVR</sequence>
<name>A0A5C5WDL8_9BACT</name>
<keyword evidence="3" id="KW-0472">Membrane</keyword>
<dbReference type="AlphaFoldDB" id="A0A5C5WDL8"/>
<dbReference type="CDD" id="cd11338">
    <property type="entry name" value="AmyAc_CMD"/>
    <property type="match status" value="1"/>
</dbReference>
<keyword evidence="3" id="KW-1133">Transmembrane helix</keyword>
<organism evidence="5 6">
    <name type="scientific">Botrimarina hoheduenensis</name>
    <dbReference type="NCBI Taxonomy" id="2528000"/>
    <lineage>
        <taxon>Bacteria</taxon>
        <taxon>Pseudomonadati</taxon>
        <taxon>Planctomycetota</taxon>
        <taxon>Planctomycetia</taxon>
        <taxon>Pirellulales</taxon>
        <taxon>Lacipirellulaceae</taxon>
        <taxon>Botrimarina</taxon>
    </lineage>
</organism>